<dbReference type="InterPro" id="IPR001926">
    <property type="entry name" value="TrpB-like_PALP"/>
</dbReference>
<gene>
    <name evidence="2" type="ORF">CSSPTR1EN2_LOCUS14061</name>
</gene>
<proteinExistence type="predicted"/>
<organism evidence="2 3">
    <name type="scientific">Sphagnum troendelagicum</name>
    <dbReference type="NCBI Taxonomy" id="128251"/>
    <lineage>
        <taxon>Eukaryota</taxon>
        <taxon>Viridiplantae</taxon>
        <taxon>Streptophyta</taxon>
        <taxon>Embryophyta</taxon>
        <taxon>Bryophyta</taxon>
        <taxon>Sphagnophytina</taxon>
        <taxon>Sphagnopsida</taxon>
        <taxon>Sphagnales</taxon>
        <taxon>Sphagnaceae</taxon>
        <taxon>Sphagnum</taxon>
    </lineage>
</organism>
<dbReference type="Gene3D" id="3.40.50.1100">
    <property type="match status" value="1"/>
</dbReference>
<evidence type="ECO:0000313" key="3">
    <source>
        <dbReference type="Proteomes" id="UP001497512"/>
    </source>
</evidence>
<sequence>MILDAVEKGLIMPGKTVLVDITGAELWEATAGKVDIFVAGCGTGGTVTGAGQYGKSKKPSIQVGTVQPAESAVLSGRFLLIVLIHPL</sequence>
<reference evidence="2" key="1">
    <citation type="submission" date="2024-02" db="EMBL/GenBank/DDBJ databases">
        <authorList>
            <consortium name="ELIXIR-Norway"/>
            <consortium name="Elixir Norway"/>
        </authorList>
    </citation>
    <scope>NUCLEOTIDE SEQUENCE</scope>
</reference>
<evidence type="ECO:0000313" key="2">
    <source>
        <dbReference type="EMBL" id="CAK9218591.1"/>
    </source>
</evidence>
<dbReference type="PANTHER" id="PTHR10314">
    <property type="entry name" value="CYSTATHIONINE BETA-SYNTHASE"/>
    <property type="match status" value="1"/>
</dbReference>
<protein>
    <recommendedName>
        <fullName evidence="1">Tryptophan synthase beta chain-like PALP domain-containing protein</fullName>
    </recommendedName>
</protein>
<dbReference type="Pfam" id="PF00291">
    <property type="entry name" value="PALP"/>
    <property type="match status" value="1"/>
</dbReference>
<feature type="domain" description="Tryptophan synthase beta chain-like PALP" evidence="1">
    <location>
        <begin position="22"/>
        <end position="78"/>
    </location>
</feature>
<dbReference type="SUPFAM" id="SSF53686">
    <property type="entry name" value="Tryptophan synthase beta subunit-like PLP-dependent enzymes"/>
    <property type="match status" value="1"/>
</dbReference>
<evidence type="ECO:0000259" key="1">
    <source>
        <dbReference type="Pfam" id="PF00291"/>
    </source>
</evidence>
<dbReference type="InterPro" id="IPR050214">
    <property type="entry name" value="Cys_Synth/Cystath_Beta-Synth"/>
</dbReference>
<dbReference type="Proteomes" id="UP001497512">
    <property type="component" value="Chromosome 3"/>
</dbReference>
<accession>A0ABP0UCJ2</accession>
<name>A0ABP0UCJ2_9BRYO</name>
<keyword evidence="3" id="KW-1185">Reference proteome</keyword>
<dbReference type="InterPro" id="IPR036052">
    <property type="entry name" value="TrpB-like_PALP_sf"/>
</dbReference>
<dbReference type="EMBL" id="OZ019895">
    <property type="protein sequence ID" value="CAK9218591.1"/>
    <property type="molecule type" value="Genomic_DNA"/>
</dbReference>